<evidence type="ECO:0000256" key="2">
    <source>
        <dbReference type="ARBA" id="ARBA00007511"/>
    </source>
</evidence>
<evidence type="ECO:0000256" key="6">
    <source>
        <dbReference type="SAM" id="Phobius"/>
    </source>
</evidence>
<evidence type="ECO:0000256" key="5">
    <source>
        <dbReference type="ARBA" id="ARBA00023136"/>
    </source>
</evidence>
<feature type="transmembrane region" description="Helical" evidence="6">
    <location>
        <begin position="166"/>
        <end position="185"/>
    </location>
</feature>
<sequence>MPEFLVSADGLGALLTVIMIDVVMSGDNAVIIGMAAAGLPAALRRKAIIYGILAATVLRITFAAVTVELLEIIGLTLAGGILLLWVAWKMWQELRQARKAAAAEAAAAASAPGSAPADGVDELPEEKAAAPKTMRQALTAIIIADVSMSLDNVLAVAGAARHHMEVLIIGLVLSIALMGLAANYVAKLLERHHWLAYVGLAIISYVALDMIWRGSNEVMHAAGAGF</sequence>
<protein>
    <submittedName>
        <fullName evidence="7">TerC family protein</fullName>
    </submittedName>
</protein>
<evidence type="ECO:0000313" key="7">
    <source>
        <dbReference type="EMBL" id="HAE47720.1"/>
    </source>
</evidence>
<name>A0A3B9IIZ3_9PROT</name>
<dbReference type="PANTHER" id="PTHR30238:SF4">
    <property type="entry name" value="SLL1022 PROTEIN"/>
    <property type="match status" value="1"/>
</dbReference>
<dbReference type="RefSeq" id="WP_014744099.1">
    <property type="nucleotide sequence ID" value="NZ_CP121034.1"/>
</dbReference>
<accession>A0A3B9IIZ3</accession>
<dbReference type="Pfam" id="PF03741">
    <property type="entry name" value="TerC"/>
    <property type="match status" value="1"/>
</dbReference>
<dbReference type="NCBIfam" id="TIGR03717">
    <property type="entry name" value="R_switched_YjbE"/>
    <property type="match status" value="1"/>
</dbReference>
<reference evidence="7 8" key="1">
    <citation type="journal article" date="2018" name="Nat. Biotechnol.">
        <title>A standardized bacterial taxonomy based on genome phylogeny substantially revises the tree of life.</title>
        <authorList>
            <person name="Parks D.H."/>
            <person name="Chuvochina M."/>
            <person name="Waite D.W."/>
            <person name="Rinke C."/>
            <person name="Skarshewski A."/>
            <person name="Chaumeil P.A."/>
            <person name="Hugenholtz P."/>
        </authorList>
    </citation>
    <scope>NUCLEOTIDE SEQUENCE [LARGE SCALE GENOMIC DNA]</scope>
    <source>
        <strain evidence="7">UBA8739</strain>
    </source>
</reference>
<comment type="subcellular location">
    <subcellularLocation>
        <location evidence="1">Membrane</location>
        <topology evidence="1">Multi-pass membrane protein</topology>
    </subcellularLocation>
</comment>
<comment type="caution">
    <text evidence="7">The sequence shown here is derived from an EMBL/GenBank/DDBJ whole genome shotgun (WGS) entry which is preliminary data.</text>
</comment>
<organism evidence="7 8">
    <name type="scientific">Tistrella mobilis</name>
    <dbReference type="NCBI Taxonomy" id="171437"/>
    <lineage>
        <taxon>Bacteria</taxon>
        <taxon>Pseudomonadati</taxon>
        <taxon>Pseudomonadota</taxon>
        <taxon>Alphaproteobacteria</taxon>
        <taxon>Geminicoccales</taxon>
        <taxon>Geminicoccaceae</taxon>
        <taxon>Tistrella</taxon>
    </lineage>
</organism>
<dbReference type="GO" id="GO:0016020">
    <property type="term" value="C:membrane"/>
    <property type="evidence" value="ECO:0007669"/>
    <property type="project" value="UniProtKB-SubCell"/>
</dbReference>
<feature type="transmembrane region" description="Helical" evidence="6">
    <location>
        <begin position="12"/>
        <end position="35"/>
    </location>
</feature>
<evidence type="ECO:0000256" key="4">
    <source>
        <dbReference type="ARBA" id="ARBA00022989"/>
    </source>
</evidence>
<proteinExistence type="inferred from homology"/>
<feature type="transmembrane region" description="Helical" evidence="6">
    <location>
        <begin position="137"/>
        <end position="160"/>
    </location>
</feature>
<comment type="similarity">
    <text evidence="2">Belongs to the TerC family.</text>
</comment>
<dbReference type="EMBL" id="DMAI01000156">
    <property type="protein sequence ID" value="HAE47720.1"/>
    <property type="molecule type" value="Genomic_DNA"/>
</dbReference>
<evidence type="ECO:0000256" key="1">
    <source>
        <dbReference type="ARBA" id="ARBA00004141"/>
    </source>
</evidence>
<feature type="transmembrane region" description="Helical" evidence="6">
    <location>
        <begin position="47"/>
        <end position="66"/>
    </location>
</feature>
<gene>
    <name evidence="7" type="ORF">DCK97_09905</name>
</gene>
<keyword evidence="4 6" id="KW-1133">Transmembrane helix</keyword>
<dbReference type="InterPro" id="IPR022301">
    <property type="entry name" value="Integral_membrane_YjbE"/>
</dbReference>
<evidence type="ECO:0000313" key="8">
    <source>
        <dbReference type="Proteomes" id="UP000257706"/>
    </source>
</evidence>
<dbReference type="AlphaFoldDB" id="A0A3B9IIZ3"/>
<keyword evidence="5 6" id="KW-0472">Membrane</keyword>
<dbReference type="PANTHER" id="PTHR30238">
    <property type="entry name" value="MEMBRANE BOUND PREDICTED REDOX MODULATOR"/>
    <property type="match status" value="1"/>
</dbReference>
<feature type="transmembrane region" description="Helical" evidence="6">
    <location>
        <begin position="72"/>
        <end position="91"/>
    </location>
</feature>
<dbReference type="InterPro" id="IPR005496">
    <property type="entry name" value="Integral_membrane_TerC"/>
</dbReference>
<dbReference type="Proteomes" id="UP000257706">
    <property type="component" value="Unassembled WGS sequence"/>
</dbReference>
<evidence type="ECO:0000256" key="3">
    <source>
        <dbReference type="ARBA" id="ARBA00022692"/>
    </source>
</evidence>
<keyword evidence="3 6" id="KW-0812">Transmembrane</keyword>
<dbReference type="OMA" id="NHRWIAY"/>
<feature type="transmembrane region" description="Helical" evidence="6">
    <location>
        <begin position="194"/>
        <end position="212"/>
    </location>
</feature>